<feature type="coiled-coil region" evidence="1">
    <location>
        <begin position="1"/>
        <end position="42"/>
    </location>
</feature>
<evidence type="ECO:0000256" key="1">
    <source>
        <dbReference type="SAM" id="Coils"/>
    </source>
</evidence>
<dbReference type="Gene3D" id="1.20.5.300">
    <property type="match status" value="1"/>
</dbReference>
<dbReference type="InterPro" id="IPR007236">
    <property type="entry name" value="SlyX"/>
</dbReference>
<gene>
    <name evidence="3" type="ORF">MNBD_GAMMA01-1254</name>
</gene>
<reference evidence="3" key="1">
    <citation type="submission" date="2018-06" db="EMBL/GenBank/DDBJ databases">
        <authorList>
            <person name="Zhirakovskaya E."/>
        </authorList>
    </citation>
    <scope>NUCLEOTIDE SEQUENCE</scope>
</reference>
<keyword evidence="1" id="KW-0175">Coiled coil</keyword>
<dbReference type="EMBL" id="UOEW01000015">
    <property type="protein sequence ID" value="VAW33009.1"/>
    <property type="molecule type" value="Genomic_DNA"/>
</dbReference>
<organism evidence="3">
    <name type="scientific">hydrothermal vent metagenome</name>
    <dbReference type="NCBI Taxonomy" id="652676"/>
    <lineage>
        <taxon>unclassified sequences</taxon>
        <taxon>metagenomes</taxon>
        <taxon>ecological metagenomes</taxon>
    </lineage>
</organism>
<proteinExistence type="inferred from homology"/>
<evidence type="ECO:0000256" key="2">
    <source>
        <dbReference type="SAM" id="MobiDB-lite"/>
    </source>
</evidence>
<dbReference type="PANTHER" id="PTHR36508">
    <property type="entry name" value="PROTEIN SLYX"/>
    <property type="match status" value="1"/>
</dbReference>
<dbReference type="PANTHER" id="PTHR36508:SF1">
    <property type="entry name" value="PROTEIN SLYX"/>
    <property type="match status" value="1"/>
</dbReference>
<name>A0A3B0V813_9ZZZZ</name>
<accession>A0A3B0V813</accession>
<dbReference type="Pfam" id="PF04102">
    <property type="entry name" value="SlyX"/>
    <property type="match status" value="1"/>
</dbReference>
<protein>
    <recommendedName>
        <fullName evidence="4">Protein SlyX homolog</fullName>
    </recommendedName>
</protein>
<sequence length="71" mass="8402">MQDTQDKIIELETKLAFLEETVEQLNDVIIDQQKAIDTLQRQFIQLNTKVEQESQHWNQESSTTDETPPHY</sequence>
<evidence type="ECO:0008006" key="4">
    <source>
        <dbReference type="Google" id="ProtNLM"/>
    </source>
</evidence>
<evidence type="ECO:0000313" key="3">
    <source>
        <dbReference type="EMBL" id="VAW33009.1"/>
    </source>
</evidence>
<dbReference type="AlphaFoldDB" id="A0A3B0V813"/>
<dbReference type="HAMAP" id="MF_00715">
    <property type="entry name" value="SlyX"/>
    <property type="match status" value="1"/>
</dbReference>
<feature type="region of interest" description="Disordered" evidence="2">
    <location>
        <begin position="51"/>
        <end position="71"/>
    </location>
</feature>